<keyword evidence="1" id="KW-1133">Transmembrane helix</keyword>
<sequence>MALRASRAVASHLAITVLGSVDGTLQRLSLAFLVGAVAAAMGILWHLYTKLTDRTAEPPLLAPHESACVSHDLPVPRRRCLLLVTSRCRLLKWYTGGFTALRRHSQLLVQPQPQTSLCLKVARLAVCTMHVTCGAVY</sequence>
<organism evidence="2 3">
    <name type="scientific">Lasiosphaeria ovina</name>
    <dbReference type="NCBI Taxonomy" id="92902"/>
    <lineage>
        <taxon>Eukaryota</taxon>
        <taxon>Fungi</taxon>
        <taxon>Dikarya</taxon>
        <taxon>Ascomycota</taxon>
        <taxon>Pezizomycotina</taxon>
        <taxon>Sordariomycetes</taxon>
        <taxon>Sordariomycetidae</taxon>
        <taxon>Sordariales</taxon>
        <taxon>Lasiosphaeriaceae</taxon>
        <taxon>Lasiosphaeria</taxon>
    </lineage>
</organism>
<evidence type="ECO:0000313" key="3">
    <source>
        <dbReference type="Proteomes" id="UP001287356"/>
    </source>
</evidence>
<reference evidence="2" key="1">
    <citation type="journal article" date="2023" name="Mol. Phylogenet. Evol.">
        <title>Genome-scale phylogeny and comparative genomics of the fungal order Sordariales.</title>
        <authorList>
            <person name="Hensen N."/>
            <person name="Bonometti L."/>
            <person name="Westerberg I."/>
            <person name="Brannstrom I.O."/>
            <person name="Guillou S."/>
            <person name="Cros-Aarteil S."/>
            <person name="Calhoun S."/>
            <person name="Haridas S."/>
            <person name="Kuo A."/>
            <person name="Mondo S."/>
            <person name="Pangilinan J."/>
            <person name="Riley R."/>
            <person name="LaButti K."/>
            <person name="Andreopoulos B."/>
            <person name="Lipzen A."/>
            <person name="Chen C."/>
            <person name="Yan M."/>
            <person name="Daum C."/>
            <person name="Ng V."/>
            <person name="Clum A."/>
            <person name="Steindorff A."/>
            <person name="Ohm R.A."/>
            <person name="Martin F."/>
            <person name="Silar P."/>
            <person name="Natvig D.O."/>
            <person name="Lalanne C."/>
            <person name="Gautier V."/>
            <person name="Ament-Velasquez S.L."/>
            <person name="Kruys A."/>
            <person name="Hutchinson M.I."/>
            <person name="Powell A.J."/>
            <person name="Barry K."/>
            <person name="Miller A.N."/>
            <person name="Grigoriev I.V."/>
            <person name="Debuchy R."/>
            <person name="Gladieux P."/>
            <person name="Hiltunen Thoren M."/>
            <person name="Johannesson H."/>
        </authorList>
    </citation>
    <scope>NUCLEOTIDE SEQUENCE</scope>
    <source>
        <strain evidence="2">CBS 958.72</strain>
    </source>
</reference>
<dbReference type="AlphaFoldDB" id="A0AAE0TY60"/>
<accession>A0AAE0TY60</accession>
<comment type="caution">
    <text evidence="2">The sequence shown here is derived from an EMBL/GenBank/DDBJ whole genome shotgun (WGS) entry which is preliminary data.</text>
</comment>
<evidence type="ECO:0000313" key="2">
    <source>
        <dbReference type="EMBL" id="KAK3383769.1"/>
    </source>
</evidence>
<feature type="transmembrane region" description="Helical" evidence="1">
    <location>
        <begin position="29"/>
        <end position="48"/>
    </location>
</feature>
<keyword evidence="1" id="KW-0472">Membrane</keyword>
<keyword evidence="3" id="KW-1185">Reference proteome</keyword>
<protein>
    <submittedName>
        <fullName evidence="2">Uncharacterized protein</fullName>
    </submittedName>
</protein>
<name>A0AAE0TY60_9PEZI</name>
<keyword evidence="1" id="KW-0812">Transmembrane</keyword>
<gene>
    <name evidence="2" type="ORF">B0T24DRAFT_61749</name>
</gene>
<dbReference type="EMBL" id="JAULSN010000001">
    <property type="protein sequence ID" value="KAK3383769.1"/>
    <property type="molecule type" value="Genomic_DNA"/>
</dbReference>
<proteinExistence type="predicted"/>
<reference evidence="2" key="2">
    <citation type="submission" date="2023-06" db="EMBL/GenBank/DDBJ databases">
        <authorList>
            <consortium name="Lawrence Berkeley National Laboratory"/>
            <person name="Haridas S."/>
            <person name="Hensen N."/>
            <person name="Bonometti L."/>
            <person name="Westerberg I."/>
            <person name="Brannstrom I.O."/>
            <person name="Guillou S."/>
            <person name="Cros-Aarteil S."/>
            <person name="Calhoun S."/>
            <person name="Kuo A."/>
            <person name="Mondo S."/>
            <person name="Pangilinan J."/>
            <person name="Riley R."/>
            <person name="Labutti K."/>
            <person name="Andreopoulos B."/>
            <person name="Lipzen A."/>
            <person name="Chen C."/>
            <person name="Yanf M."/>
            <person name="Daum C."/>
            <person name="Ng V."/>
            <person name="Clum A."/>
            <person name="Steindorff A."/>
            <person name="Ohm R."/>
            <person name="Martin F."/>
            <person name="Silar P."/>
            <person name="Natvig D."/>
            <person name="Lalanne C."/>
            <person name="Gautier V."/>
            <person name="Ament-Velasquez S.L."/>
            <person name="Kruys A."/>
            <person name="Hutchinson M.I."/>
            <person name="Powell A.J."/>
            <person name="Barry K."/>
            <person name="Miller A.N."/>
            <person name="Grigoriev I.V."/>
            <person name="Debuchy R."/>
            <person name="Gladieux P."/>
            <person name="Thoren M.H."/>
            <person name="Johannesson H."/>
        </authorList>
    </citation>
    <scope>NUCLEOTIDE SEQUENCE</scope>
    <source>
        <strain evidence="2">CBS 958.72</strain>
    </source>
</reference>
<evidence type="ECO:0000256" key="1">
    <source>
        <dbReference type="SAM" id="Phobius"/>
    </source>
</evidence>
<dbReference type="Proteomes" id="UP001287356">
    <property type="component" value="Unassembled WGS sequence"/>
</dbReference>